<accession>A0A2T1DTC9</accession>
<feature type="domain" description="Methyl-accepting transducer" evidence="11">
    <location>
        <begin position="563"/>
        <end position="808"/>
    </location>
</feature>
<dbReference type="GO" id="GO:0006935">
    <property type="term" value="P:chemotaxis"/>
    <property type="evidence" value="ECO:0007669"/>
    <property type="project" value="UniProtKB-KW"/>
</dbReference>
<feature type="domain" description="HAMP" evidence="12">
    <location>
        <begin position="507"/>
        <end position="558"/>
    </location>
</feature>
<dbReference type="GO" id="GO:0005886">
    <property type="term" value="C:plasma membrane"/>
    <property type="evidence" value="ECO:0007669"/>
    <property type="project" value="UniProtKB-SubCell"/>
</dbReference>
<reference evidence="13 14" key="2">
    <citation type="submission" date="2018-03" db="EMBL/GenBank/DDBJ databases">
        <title>The ancient ancestry and fast evolution of plastids.</title>
        <authorList>
            <person name="Moore K.R."/>
            <person name="Magnabosco C."/>
            <person name="Momper L."/>
            <person name="Gold D.A."/>
            <person name="Bosak T."/>
            <person name="Fournier G.P."/>
        </authorList>
    </citation>
    <scope>NUCLEOTIDE SEQUENCE [LARGE SCALE GENOMIC DNA]</scope>
    <source>
        <strain evidence="13 14">ULC18</strain>
    </source>
</reference>
<keyword evidence="3" id="KW-0145">Chemotaxis</keyword>
<dbReference type="PANTHER" id="PTHR32089:SF112">
    <property type="entry name" value="LYSOZYME-LIKE PROTEIN-RELATED"/>
    <property type="match status" value="1"/>
</dbReference>
<dbReference type="OrthoDB" id="581426at2"/>
<organism evidence="13 14">
    <name type="scientific">Stenomitos frigidus ULC18</name>
    <dbReference type="NCBI Taxonomy" id="2107698"/>
    <lineage>
        <taxon>Bacteria</taxon>
        <taxon>Bacillati</taxon>
        <taxon>Cyanobacteriota</taxon>
        <taxon>Cyanophyceae</taxon>
        <taxon>Leptolyngbyales</taxon>
        <taxon>Leptolyngbyaceae</taxon>
        <taxon>Stenomitos</taxon>
    </lineage>
</organism>
<protein>
    <recommendedName>
        <fullName evidence="15">Methyl-accepting chemotaxis protein</fullName>
    </recommendedName>
</protein>
<dbReference type="CDD" id="cd06225">
    <property type="entry name" value="HAMP"/>
    <property type="match status" value="1"/>
</dbReference>
<keyword evidence="5 10" id="KW-1133">Transmembrane helix</keyword>
<evidence type="ECO:0000259" key="12">
    <source>
        <dbReference type="PROSITE" id="PS50885"/>
    </source>
</evidence>
<evidence type="ECO:0000256" key="1">
    <source>
        <dbReference type="ARBA" id="ARBA00004651"/>
    </source>
</evidence>
<gene>
    <name evidence="13" type="ORF">C7B82_29810</name>
</gene>
<evidence type="ECO:0000256" key="4">
    <source>
        <dbReference type="ARBA" id="ARBA00022692"/>
    </source>
</evidence>
<dbReference type="Gene3D" id="6.10.340.10">
    <property type="match status" value="1"/>
</dbReference>
<comment type="similarity">
    <text evidence="8">Belongs to the methyl-accepting chemotaxis (MCP) protein family.</text>
</comment>
<feature type="domain" description="HAMP" evidence="12">
    <location>
        <begin position="430"/>
        <end position="482"/>
    </location>
</feature>
<dbReference type="EMBL" id="PVWK01000159">
    <property type="protein sequence ID" value="PSB23730.1"/>
    <property type="molecule type" value="Genomic_DNA"/>
</dbReference>
<dbReference type="PANTHER" id="PTHR32089">
    <property type="entry name" value="METHYL-ACCEPTING CHEMOTAXIS PROTEIN MCPB"/>
    <property type="match status" value="1"/>
</dbReference>
<dbReference type="InterPro" id="IPR003660">
    <property type="entry name" value="HAMP_dom"/>
</dbReference>
<dbReference type="InterPro" id="IPR033479">
    <property type="entry name" value="dCache_1"/>
</dbReference>
<evidence type="ECO:0000259" key="11">
    <source>
        <dbReference type="PROSITE" id="PS50111"/>
    </source>
</evidence>
<evidence type="ECO:0008006" key="15">
    <source>
        <dbReference type="Google" id="ProtNLM"/>
    </source>
</evidence>
<evidence type="ECO:0000256" key="9">
    <source>
        <dbReference type="PROSITE-ProRule" id="PRU00284"/>
    </source>
</evidence>
<proteinExistence type="inferred from homology"/>
<sequence length="880" mass="96782">MSSRPNASLARFLTRARPLTIQRHSFRKYPMTTLQTDSTVSKIPPTPPISTLMHASTPPSKVSRASVFGFRDNLSIRVLIVTAFVVPIVTAVGLTGWLSIRNGQRAVNELAGRLQTEAGKRVSTHLDAYLSVPHQINQINLDAVELGMVNLQEFNKLGKYFWRQMKVFNIGYSNFANKNGEFIGVERLDNGNLLINEVSQASTQGKLNVYETDQKGDRTKLESSKTYDPREEAWYADAVRAGRPLWTQIYQWEDKPEIMSISSSFPVYANGGNLVGVIGVDLILTQISTFLNTLNVSPSAKVFIVEQNGLIVANSGKELAYTVKESKPQRVAAEKSADPLISATAQYLKTSFGTPGNIKNSQLTSFDFQGQRHFVQVTPWKDQWGLDWRIVVVTSESDFTAQINVNTRNTILLSGAALLVATFLGLLASRWLTNPVVRLSQASQAIASGDLDQTVKVEGFGELRVLSQSFNQMAQQLRESFTELETANKDLEQRVAERTATLYEEGQALQHEVEHLLDVVSAVEDGDLTVEAEVSARLTGLVGDTLNRLIMRLGQVMAEVLGAAERVTYGTEYLEQLAVAVADNAQQQFQSVAQVQSLMEEVNDQAQEAALQAMATGDAVQLTQTAIDDGQHEITAMTQGIQGLQQETEQIVKRTQTLTNYVELATQFVKDQKRIAAMTRILAVNASMLSNRATVQQDPEQMAVITREFETIAVQVNQLAAQTNQSLVLLQQRTDQIQTVVSGLNYDVQGISQQVGYFTVGVEQSQQAFNTIRTVSERVAQMGQQVTQSSQAIAGAAQTTLQSVRDIANSSAESLQRADVTKEQAEQMEQLAQSLLHSVEFFQLHPEQRPSHDVKPVTLTIAPDTFAQNGTAASAAPNPA</sequence>
<dbReference type="Pfam" id="PF00672">
    <property type="entry name" value="HAMP"/>
    <property type="match status" value="1"/>
</dbReference>
<dbReference type="Gene3D" id="1.10.287.950">
    <property type="entry name" value="Methyl-accepting chemotaxis protein"/>
    <property type="match status" value="1"/>
</dbReference>
<dbReference type="Pfam" id="PF02743">
    <property type="entry name" value="dCache_1"/>
    <property type="match status" value="1"/>
</dbReference>
<evidence type="ECO:0000256" key="8">
    <source>
        <dbReference type="ARBA" id="ARBA00029447"/>
    </source>
</evidence>
<evidence type="ECO:0000256" key="10">
    <source>
        <dbReference type="SAM" id="Phobius"/>
    </source>
</evidence>
<feature type="transmembrane region" description="Helical" evidence="10">
    <location>
        <begin position="76"/>
        <end position="100"/>
    </location>
</feature>
<evidence type="ECO:0000256" key="2">
    <source>
        <dbReference type="ARBA" id="ARBA00022475"/>
    </source>
</evidence>
<dbReference type="AlphaFoldDB" id="A0A2T1DTC9"/>
<dbReference type="InterPro" id="IPR004089">
    <property type="entry name" value="MCPsignal_dom"/>
</dbReference>
<keyword evidence="4 10" id="KW-0812">Transmembrane</keyword>
<keyword evidence="2" id="KW-1003">Cell membrane</keyword>
<feature type="transmembrane region" description="Helical" evidence="10">
    <location>
        <begin position="411"/>
        <end position="432"/>
    </location>
</feature>
<dbReference type="GO" id="GO:0007165">
    <property type="term" value="P:signal transduction"/>
    <property type="evidence" value="ECO:0007669"/>
    <property type="project" value="UniProtKB-KW"/>
</dbReference>
<evidence type="ECO:0000256" key="6">
    <source>
        <dbReference type="ARBA" id="ARBA00023136"/>
    </source>
</evidence>
<dbReference type="PROSITE" id="PS50885">
    <property type="entry name" value="HAMP"/>
    <property type="match status" value="2"/>
</dbReference>
<evidence type="ECO:0000256" key="5">
    <source>
        <dbReference type="ARBA" id="ARBA00022989"/>
    </source>
</evidence>
<name>A0A2T1DTC9_9CYAN</name>
<evidence type="ECO:0000256" key="3">
    <source>
        <dbReference type="ARBA" id="ARBA00022500"/>
    </source>
</evidence>
<evidence type="ECO:0000313" key="14">
    <source>
        <dbReference type="Proteomes" id="UP000239576"/>
    </source>
</evidence>
<evidence type="ECO:0000256" key="7">
    <source>
        <dbReference type="ARBA" id="ARBA00023224"/>
    </source>
</evidence>
<evidence type="ECO:0000313" key="13">
    <source>
        <dbReference type="EMBL" id="PSB23730.1"/>
    </source>
</evidence>
<dbReference type="Proteomes" id="UP000239576">
    <property type="component" value="Unassembled WGS sequence"/>
</dbReference>
<dbReference type="CDD" id="cd12913">
    <property type="entry name" value="PDC1_MCP_like"/>
    <property type="match status" value="1"/>
</dbReference>
<reference evidence="14" key="1">
    <citation type="submission" date="2018-02" db="EMBL/GenBank/DDBJ databases">
        <authorList>
            <person name="Moore K."/>
            <person name="Momper L."/>
        </authorList>
    </citation>
    <scope>NUCLEOTIDE SEQUENCE [LARGE SCALE GENOMIC DNA]</scope>
    <source>
        <strain evidence="14">ULC18</strain>
    </source>
</reference>
<comment type="caution">
    <text evidence="13">The sequence shown here is derived from an EMBL/GenBank/DDBJ whole genome shotgun (WGS) entry which is preliminary data.</text>
</comment>
<keyword evidence="14" id="KW-1185">Reference proteome</keyword>
<dbReference type="Gene3D" id="3.30.450.20">
    <property type="entry name" value="PAS domain"/>
    <property type="match status" value="1"/>
</dbReference>
<dbReference type="SUPFAM" id="SSF58104">
    <property type="entry name" value="Methyl-accepting chemotaxis protein (MCP) signaling domain"/>
    <property type="match status" value="1"/>
</dbReference>
<comment type="subcellular location">
    <subcellularLocation>
        <location evidence="1">Cell membrane</location>
        <topology evidence="1">Multi-pass membrane protein</topology>
    </subcellularLocation>
</comment>
<dbReference type="PROSITE" id="PS50111">
    <property type="entry name" value="CHEMOTAXIS_TRANSDUC_2"/>
    <property type="match status" value="1"/>
</dbReference>
<keyword evidence="7 9" id="KW-0807">Transducer</keyword>
<dbReference type="SMART" id="SM00304">
    <property type="entry name" value="HAMP"/>
    <property type="match status" value="3"/>
</dbReference>
<keyword evidence="6 10" id="KW-0472">Membrane</keyword>